<evidence type="ECO:0000256" key="1">
    <source>
        <dbReference type="ARBA" id="ARBA00022679"/>
    </source>
</evidence>
<evidence type="ECO:0000256" key="3">
    <source>
        <dbReference type="ARBA" id="ARBA00022722"/>
    </source>
</evidence>
<dbReference type="Gene3D" id="2.30.30.140">
    <property type="match status" value="1"/>
</dbReference>
<dbReference type="AlphaFoldDB" id="A0A6L2Q5Y9"/>
<keyword evidence="1" id="KW-0808">Transferase</keyword>
<dbReference type="Gene3D" id="2.40.70.10">
    <property type="entry name" value="Acid Proteases"/>
    <property type="match status" value="1"/>
</dbReference>
<evidence type="ECO:0000256" key="5">
    <source>
        <dbReference type="SAM" id="MobiDB-lite"/>
    </source>
</evidence>
<comment type="caution">
    <text evidence="6">The sequence shown here is derived from an EMBL/GenBank/DDBJ whole genome shotgun (WGS) entry which is preliminary data.</text>
</comment>
<protein>
    <submittedName>
        <fullName evidence="6">Uncharacterized protein</fullName>
    </submittedName>
</protein>
<feature type="compositionally biased region" description="Basic and acidic residues" evidence="5">
    <location>
        <begin position="294"/>
        <end position="304"/>
    </location>
</feature>
<dbReference type="OrthoDB" id="5978043at2759"/>
<organism evidence="6 7">
    <name type="scientific">Coptotermes formosanus</name>
    <name type="common">Formosan subterranean termite</name>
    <dbReference type="NCBI Taxonomy" id="36987"/>
    <lineage>
        <taxon>Eukaryota</taxon>
        <taxon>Metazoa</taxon>
        <taxon>Ecdysozoa</taxon>
        <taxon>Arthropoda</taxon>
        <taxon>Hexapoda</taxon>
        <taxon>Insecta</taxon>
        <taxon>Pterygota</taxon>
        <taxon>Neoptera</taxon>
        <taxon>Polyneoptera</taxon>
        <taxon>Dictyoptera</taxon>
        <taxon>Blattodea</taxon>
        <taxon>Blattoidea</taxon>
        <taxon>Termitoidae</taxon>
        <taxon>Rhinotermitidae</taxon>
        <taxon>Coptotermes</taxon>
    </lineage>
</organism>
<evidence type="ECO:0000313" key="7">
    <source>
        <dbReference type="Proteomes" id="UP000502823"/>
    </source>
</evidence>
<proteinExistence type="predicted"/>
<dbReference type="InParanoid" id="A0A6L2Q5Y9"/>
<dbReference type="SUPFAM" id="SSF50630">
    <property type="entry name" value="Acid proteases"/>
    <property type="match status" value="1"/>
</dbReference>
<dbReference type="PANTHER" id="PTHR37984">
    <property type="entry name" value="PROTEIN CBG26694"/>
    <property type="match status" value="1"/>
</dbReference>
<dbReference type="PANTHER" id="PTHR37984:SF5">
    <property type="entry name" value="PROTEIN NYNRIN-LIKE"/>
    <property type="match status" value="1"/>
</dbReference>
<dbReference type="Proteomes" id="UP000502823">
    <property type="component" value="Unassembled WGS sequence"/>
</dbReference>
<dbReference type="GO" id="GO:0016779">
    <property type="term" value="F:nucleotidyltransferase activity"/>
    <property type="evidence" value="ECO:0007669"/>
    <property type="project" value="UniProtKB-KW"/>
</dbReference>
<dbReference type="GO" id="GO:0004519">
    <property type="term" value="F:endonuclease activity"/>
    <property type="evidence" value="ECO:0007669"/>
    <property type="project" value="UniProtKB-KW"/>
</dbReference>
<keyword evidence="7" id="KW-1185">Reference proteome</keyword>
<name>A0A6L2Q5Y9_COPFO</name>
<keyword evidence="3" id="KW-0540">Nuclease</keyword>
<dbReference type="EMBL" id="BLKM01001522">
    <property type="protein sequence ID" value="GFG40126.1"/>
    <property type="molecule type" value="Genomic_DNA"/>
</dbReference>
<keyword evidence="4" id="KW-0378">Hydrolase</keyword>
<keyword evidence="4" id="KW-0255">Endonuclease</keyword>
<evidence type="ECO:0000256" key="2">
    <source>
        <dbReference type="ARBA" id="ARBA00022695"/>
    </source>
</evidence>
<evidence type="ECO:0000256" key="4">
    <source>
        <dbReference type="ARBA" id="ARBA00022759"/>
    </source>
</evidence>
<dbReference type="InterPro" id="IPR050951">
    <property type="entry name" value="Retrovirus_Pol_polyprotein"/>
</dbReference>
<evidence type="ECO:0000313" key="6">
    <source>
        <dbReference type="EMBL" id="GFG40126.1"/>
    </source>
</evidence>
<reference evidence="7" key="1">
    <citation type="submission" date="2020-01" db="EMBL/GenBank/DDBJ databases">
        <title>Draft genome sequence of the Termite Coptotermes fromosanus.</title>
        <authorList>
            <person name="Itakura S."/>
            <person name="Yosikawa Y."/>
            <person name="Umezawa K."/>
        </authorList>
    </citation>
    <scope>NUCLEOTIDE SEQUENCE [LARGE SCALE GENOMIC DNA]</scope>
</reference>
<keyword evidence="2" id="KW-0548">Nucleotidyltransferase</keyword>
<sequence length="368" mass="41397">MELDCGAGRSVISQQFYNDNFKMYNLIKSNIVFCLYTKHKVSPLGYFNCEVYYNGIKRTLSFYVITEGGPPLLGRDFMAKFNMSLVSMSSNNKNNVVADYFSRAPLTYEPNDVHCTTGVTPSSLMFGRHLRTRLDLVLPSNLENNEAASHKELCKSRQFKIGEKVWARWFTARKASWMKGIITNVTGNRMFHIKFENCVNPCIRHLDQIRKYTESKTDINVSDVDFAGSASVRDRPGSTRCVRPVQSTSRLSSESPPPSFKPPSGVLLPAPISTPSTVESVPLPTGSLQLPVSDEVRGESRGGDEREEASDEITANRLPTECNEPNFPNVQSIDTRINKNVLDSAAENDMQPGRSMRPKIFVDYKKYF</sequence>
<dbReference type="InterPro" id="IPR021109">
    <property type="entry name" value="Peptidase_aspartic_dom_sf"/>
</dbReference>
<feature type="region of interest" description="Disordered" evidence="5">
    <location>
        <begin position="229"/>
        <end position="331"/>
    </location>
</feature>
<accession>A0A6L2Q5Y9</accession>
<gene>
    <name evidence="6" type="ORF">Cfor_07054</name>
</gene>